<reference evidence="1" key="1">
    <citation type="submission" date="2021-01" db="EMBL/GenBank/DDBJ databases">
        <authorList>
            <consortium name="Genoscope - CEA"/>
            <person name="William W."/>
        </authorList>
    </citation>
    <scope>NUCLEOTIDE SEQUENCE</scope>
</reference>
<dbReference type="AlphaFoldDB" id="A0A8S1NAR7"/>
<keyword evidence="2" id="KW-1185">Reference proteome</keyword>
<dbReference type="PANTHER" id="PTHR33706">
    <property type="entry name" value="MORN VARIANT REPEAT PROTEIN"/>
    <property type="match status" value="1"/>
</dbReference>
<accession>A0A8S1NAR7</accession>
<evidence type="ECO:0000313" key="1">
    <source>
        <dbReference type="EMBL" id="CAD8089900.1"/>
    </source>
</evidence>
<name>A0A8S1NAR7_9CILI</name>
<protein>
    <submittedName>
        <fullName evidence="1">Uncharacterized protein</fullName>
    </submittedName>
</protein>
<dbReference type="Proteomes" id="UP000692954">
    <property type="component" value="Unassembled WGS sequence"/>
</dbReference>
<dbReference type="OrthoDB" id="298777at2759"/>
<dbReference type="PANTHER" id="PTHR33706:SF1">
    <property type="entry name" value="TPR REPEAT PROTEIN"/>
    <property type="match status" value="1"/>
</dbReference>
<proteinExistence type="predicted"/>
<sequence length="595" mass="69981">MKQVIKVTIILVQTGDFRKQIILYKLQMEIQFIFIMERFYKSNTKSLFFKSQDLKEGINKCESFMNIDTLQNLTWEGFLLNQIKIGEWRAFWKGERINTGGFFNENGIKIGFWIELFKNYWERSPIKLQGVYKNEKKIGRWKIILKNDIFEGGNFDENGLKKGKWIELDDLFYNKCIKYFGIYDKGKKLGLWNTKSQEKIIGGGVYNLNGQKNGFWVELHENYFNQCLVNFSGNYFNGKPQGVWKINYRLNTSNHDQIIGGGIFQDNGLKEGLWTELDENFSQQLEITHQGSYINGKKYKSWKIIKDQNIQIGGGFYDQNGSKHGKWIELDENCLQQFHTVLYFSGDTLTCLGNYHHGIRRGEWKTLFSDKLIGLGNYNLCGIKTGLWIQIRKNFNKYNQAIEIGIYEKGIKVGLWQTRLIMDDIIIGQGQYNKNGLKEGYWIDIDDNNYLNQFSLYQGCYRNGRKIGKWKTYFRIKNDDFLHKKIGGGNYDKNGVKHGKWIELIESFSQNRYVQFSGEYKKGKKQGKWDTLFKRFDDAQKEQLKLIGGGCYHKNGSKQGQWIDLHDEFWTARRTIQYGEYINGIRQGCFIQEKI</sequence>
<comment type="caution">
    <text evidence="1">The sequence shown here is derived from an EMBL/GenBank/DDBJ whole genome shotgun (WGS) entry which is preliminary data.</text>
</comment>
<organism evidence="1 2">
    <name type="scientific">Paramecium sonneborni</name>
    <dbReference type="NCBI Taxonomy" id="65129"/>
    <lineage>
        <taxon>Eukaryota</taxon>
        <taxon>Sar</taxon>
        <taxon>Alveolata</taxon>
        <taxon>Ciliophora</taxon>
        <taxon>Intramacronucleata</taxon>
        <taxon>Oligohymenophorea</taxon>
        <taxon>Peniculida</taxon>
        <taxon>Parameciidae</taxon>
        <taxon>Paramecium</taxon>
    </lineage>
</organism>
<gene>
    <name evidence="1" type="ORF">PSON_ATCC_30995.1.T0550040</name>
</gene>
<evidence type="ECO:0000313" key="2">
    <source>
        <dbReference type="Proteomes" id="UP000692954"/>
    </source>
</evidence>
<dbReference type="EMBL" id="CAJJDN010000055">
    <property type="protein sequence ID" value="CAD8089900.1"/>
    <property type="molecule type" value="Genomic_DNA"/>
</dbReference>